<keyword evidence="6" id="KW-0411">Iron-sulfur</keyword>
<name>A0ABX8DB14_9CELL</name>
<dbReference type="InterPro" id="IPR058240">
    <property type="entry name" value="rSAM_sf"/>
</dbReference>
<dbReference type="PANTHER" id="PTHR30352:SF13">
    <property type="entry name" value="GLYCYL-RADICAL ENZYME ACTIVATING ENZYME YJJW-RELATED"/>
    <property type="match status" value="1"/>
</dbReference>
<organism evidence="9 10">
    <name type="scientific">Cellulomonas wangleii</name>
    <dbReference type="NCBI Taxonomy" id="2816956"/>
    <lineage>
        <taxon>Bacteria</taxon>
        <taxon>Bacillati</taxon>
        <taxon>Actinomycetota</taxon>
        <taxon>Actinomycetes</taxon>
        <taxon>Micrococcales</taxon>
        <taxon>Cellulomonadaceae</taxon>
        <taxon>Cellulomonas</taxon>
    </lineage>
</organism>
<dbReference type="SFLD" id="SFLDS00029">
    <property type="entry name" value="Radical_SAM"/>
    <property type="match status" value="1"/>
</dbReference>
<dbReference type="NCBIfam" id="TIGR02495">
    <property type="entry name" value="NrdG2"/>
    <property type="match status" value="1"/>
</dbReference>
<evidence type="ECO:0000256" key="4">
    <source>
        <dbReference type="ARBA" id="ARBA00022723"/>
    </source>
</evidence>
<comment type="cofactor">
    <cofactor evidence="1">
        <name>[4Fe-4S] cluster</name>
        <dbReference type="ChEBI" id="CHEBI:49883"/>
    </cofactor>
</comment>
<dbReference type="SUPFAM" id="SSF102114">
    <property type="entry name" value="Radical SAM enzymes"/>
    <property type="match status" value="1"/>
</dbReference>
<gene>
    <name evidence="9" type="ORF">KG103_14005</name>
</gene>
<sequence>MRGAPGPARPHPSAPDAAPDAGADTLQIAGLVPLSTVDWPGRLVATAFLQGCPWRCTYCHNSAILDPCLPGVVPWSDVTDLLARRRGLLDGLVLSGGEPTRQAGVVAAARQVKDAGFLVGLHTAGAYPARLPALLPYVDWVGLDVKAPAHLYRAITRTGGPTTAADKAFASLRLVLDSGVDVQVRTTVDPTVLMDEDVAELSTLLADLGVRDHVLQQVRPDGTTDEYRQALATLPRERLHRA</sequence>
<dbReference type="PROSITE" id="PS51918">
    <property type="entry name" value="RADICAL_SAM"/>
    <property type="match status" value="1"/>
</dbReference>
<feature type="region of interest" description="Disordered" evidence="7">
    <location>
        <begin position="1"/>
        <end position="20"/>
    </location>
</feature>
<evidence type="ECO:0000256" key="7">
    <source>
        <dbReference type="SAM" id="MobiDB-lite"/>
    </source>
</evidence>
<dbReference type="InterPro" id="IPR034457">
    <property type="entry name" value="Organic_radical-activating"/>
</dbReference>
<dbReference type="Gene3D" id="3.20.20.70">
    <property type="entry name" value="Aldolase class I"/>
    <property type="match status" value="1"/>
</dbReference>
<dbReference type="EMBL" id="CP074405">
    <property type="protein sequence ID" value="QVI64308.1"/>
    <property type="molecule type" value="Genomic_DNA"/>
</dbReference>
<dbReference type="Proteomes" id="UP000677804">
    <property type="component" value="Chromosome"/>
</dbReference>
<evidence type="ECO:0000256" key="1">
    <source>
        <dbReference type="ARBA" id="ARBA00001966"/>
    </source>
</evidence>
<keyword evidence="4" id="KW-0479">Metal-binding</keyword>
<evidence type="ECO:0000256" key="6">
    <source>
        <dbReference type="ARBA" id="ARBA00023014"/>
    </source>
</evidence>
<dbReference type="SFLD" id="SFLDG01094">
    <property type="entry name" value="Uncharacterised_Radical_SAM_Su"/>
    <property type="match status" value="1"/>
</dbReference>
<keyword evidence="5" id="KW-0408">Iron</keyword>
<accession>A0ABX8DB14</accession>
<protein>
    <submittedName>
        <fullName evidence="9">Anaerobic ribonucleoside-triphosphate reductase activating protein</fullName>
    </submittedName>
</protein>
<evidence type="ECO:0000256" key="2">
    <source>
        <dbReference type="ARBA" id="ARBA00022485"/>
    </source>
</evidence>
<dbReference type="PANTHER" id="PTHR30352">
    <property type="entry name" value="PYRUVATE FORMATE-LYASE-ACTIVATING ENZYME"/>
    <property type="match status" value="1"/>
</dbReference>
<evidence type="ECO:0000313" key="10">
    <source>
        <dbReference type="Proteomes" id="UP000677804"/>
    </source>
</evidence>
<dbReference type="InterPro" id="IPR007197">
    <property type="entry name" value="rSAM"/>
</dbReference>
<feature type="domain" description="Radical SAM core" evidence="8">
    <location>
        <begin position="39"/>
        <end position="242"/>
    </location>
</feature>
<dbReference type="CDD" id="cd01335">
    <property type="entry name" value="Radical_SAM"/>
    <property type="match status" value="1"/>
</dbReference>
<reference evidence="9 10" key="1">
    <citation type="submission" date="2021-05" db="EMBL/GenBank/DDBJ databases">
        <title>Novel species in genus Cellulomonas.</title>
        <authorList>
            <person name="Zhang G."/>
        </authorList>
    </citation>
    <scope>NUCLEOTIDE SEQUENCE [LARGE SCALE GENOMIC DNA]</scope>
    <source>
        <strain evidence="10">zg-ZUI222</strain>
    </source>
</reference>
<proteinExistence type="predicted"/>
<evidence type="ECO:0000259" key="8">
    <source>
        <dbReference type="PROSITE" id="PS51918"/>
    </source>
</evidence>
<keyword evidence="10" id="KW-1185">Reference proteome</keyword>
<evidence type="ECO:0000313" key="9">
    <source>
        <dbReference type="EMBL" id="QVI64308.1"/>
    </source>
</evidence>
<dbReference type="InterPro" id="IPR013785">
    <property type="entry name" value="Aldolase_TIM"/>
</dbReference>
<keyword evidence="3" id="KW-0949">S-adenosyl-L-methionine</keyword>
<evidence type="ECO:0000256" key="5">
    <source>
        <dbReference type="ARBA" id="ARBA00023004"/>
    </source>
</evidence>
<dbReference type="Pfam" id="PF04055">
    <property type="entry name" value="Radical_SAM"/>
    <property type="match status" value="1"/>
</dbReference>
<dbReference type="InterPro" id="IPR012840">
    <property type="entry name" value="NrdG2"/>
</dbReference>
<keyword evidence="2" id="KW-0004">4Fe-4S</keyword>
<evidence type="ECO:0000256" key="3">
    <source>
        <dbReference type="ARBA" id="ARBA00022691"/>
    </source>
</evidence>